<proteinExistence type="predicted"/>
<evidence type="ECO:0000313" key="1">
    <source>
        <dbReference type="EMBL" id="KPJ12202.1"/>
    </source>
</evidence>
<organism evidence="1 2">
    <name type="scientific">Papilio machaon</name>
    <name type="common">Old World swallowtail butterfly</name>
    <dbReference type="NCBI Taxonomy" id="76193"/>
    <lineage>
        <taxon>Eukaryota</taxon>
        <taxon>Metazoa</taxon>
        <taxon>Ecdysozoa</taxon>
        <taxon>Arthropoda</taxon>
        <taxon>Hexapoda</taxon>
        <taxon>Insecta</taxon>
        <taxon>Pterygota</taxon>
        <taxon>Neoptera</taxon>
        <taxon>Endopterygota</taxon>
        <taxon>Lepidoptera</taxon>
        <taxon>Glossata</taxon>
        <taxon>Ditrysia</taxon>
        <taxon>Papilionoidea</taxon>
        <taxon>Papilionidae</taxon>
        <taxon>Papilioninae</taxon>
        <taxon>Papilio</taxon>
    </lineage>
</organism>
<evidence type="ECO:0000313" key="2">
    <source>
        <dbReference type="Proteomes" id="UP000053240"/>
    </source>
</evidence>
<sequence length="174" mass="19053">MQLNEQSWTQASLPIRFGGLGIRKISSVALPAFLSSVHSSANLISKILRAPPSNFEIAGLEEARNAFLIACPGQNFPVSPKSQRSWDDLNCKLTYDNLLSCSTDSARARLLASTEAGSDVNGCDIMVGISESFGMLEDLIGGGSEWQRLLQRVSQTQRQLQVLLHVCQRLMCRV</sequence>
<keyword evidence="2" id="KW-1185">Reference proteome</keyword>
<dbReference type="EMBL" id="KQ460786">
    <property type="protein sequence ID" value="KPJ12202.1"/>
    <property type="molecule type" value="Genomic_DNA"/>
</dbReference>
<name>A0A0N0PBT7_PAPMA</name>
<dbReference type="InParanoid" id="A0A0N0PBT7"/>
<dbReference type="Proteomes" id="UP000053240">
    <property type="component" value="Unassembled WGS sequence"/>
</dbReference>
<reference evidence="1 2" key="1">
    <citation type="journal article" date="2015" name="Nat. Commun.">
        <title>Outbred genome sequencing and CRISPR/Cas9 gene editing in butterflies.</title>
        <authorList>
            <person name="Li X."/>
            <person name="Fan D."/>
            <person name="Zhang W."/>
            <person name="Liu G."/>
            <person name="Zhang L."/>
            <person name="Zhao L."/>
            <person name="Fang X."/>
            <person name="Chen L."/>
            <person name="Dong Y."/>
            <person name="Chen Y."/>
            <person name="Ding Y."/>
            <person name="Zhao R."/>
            <person name="Feng M."/>
            <person name="Zhu Y."/>
            <person name="Feng Y."/>
            <person name="Jiang X."/>
            <person name="Zhu D."/>
            <person name="Xiang H."/>
            <person name="Feng X."/>
            <person name="Li S."/>
            <person name="Wang J."/>
            <person name="Zhang G."/>
            <person name="Kronforst M.R."/>
            <person name="Wang W."/>
        </authorList>
    </citation>
    <scope>NUCLEOTIDE SEQUENCE [LARGE SCALE GENOMIC DNA]</scope>
    <source>
        <strain evidence="1">Ya'a_city_454_Pm</strain>
        <tissue evidence="1">Whole body</tissue>
    </source>
</reference>
<accession>A0A0N0PBT7</accession>
<gene>
    <name evidence="1" type="ORF">RR48_02485</name>
</gene>
<protein>
    <submittedName>
        <fullName evidence="1">Uncharacterized protein</fullName>
    </submittedName>
</protein>
<dbReference type="AlphaFoldDB" id="A0A0N0PBT7"/>